<dbReference type="CDD" id="cd22326">
    <property type="entry name" value="FAN1-like"/>
    <property type="match status" value="1"/>
</dbReference>
<evidence type="ECO:0000313" key="11">
    <source>
        <dbReference type="Proteomes" id="UP001235939"/>
    </source>
</evidence>
<gene>
    <name evidence="10" type="ORF">LAZ67_7000970</name>
</gene>
<keyword evidence="7 8" id="KW-0464">Manganese</keyword>
<keyword evidence="8" id="KW-0539">Nucleus</keyword>
<dbReference type="EMBL" id="CP092869">
    <property type="protein sequence ID" value="UYV69852.1"/>
    <property type="molecule type" value="Genomic_DNA"/>
</dbReference>
<keyword evidence="8" id="KW-0227">DNA damage</keyword>
<evidence type="ECO:0000256" key="5">
    <source>
        <dbReference type="ARBA" id="ARBA00022801"/>
    </source>
</evidence>
<dbReference type="Pfam" id="PF21170">
    <property type="entry name" value="FAN1_TPR"/>
    <property type="match status" value="2"/>
</dbReference>
<name>A0ABY6KLV7_9ARAC</name>
<dbReference type="InterPro" id="IPR014883">
    <property type="entry name" value="VRR_NUC"/>
</dbReference>
<comment type="subcellular location">
    <subcellularLocation>
        <location evidence="8">Nucleus</location>
    </subcellularLocation>
</comment>
<comment type="function">
    <text evidence="8">Nuclease required for the repair of DNA interstrand cross-links (ICL). Acts as a 5'-3' exonuclease that anchors at a cut end of DNA and cleaves DNA successively at every third nucleotide, allowing to excise an ICL from one strand through flanking incisions.</text>
</comment>
<evidence type="ECO:0000313" key="10">
    <source>
        <dbReference type="EMBL" id="UYV69852.1"/>
    </source>
</evidence>
<dbReference type="InterPro" id="IPR049132">
    <property type="entry name" value="FAN1-like_euk"/>
</dbReference>
<sequence>MLKTHARKHGSTIGWTRQVTQNAQLVPIAMMMGDLHPTCLSDLLGTLDNKPDCPGIERIRMAEHERSVKRNRELTSTERIPRWRLGERPSDMKASCETSRITLTNKQSRTNSSIVRRGGYGGAVSVLMLESAEKASASMLGTTSNYRQRDDDQCGVPRFPDVPQFLHKFSAAHVYLHTASHGIEVLQRLKRYKQAAELLQFLLQQKVTHVYTPFHEEGQSLLSYKDLCQDHRGRWWERLALNWEVHLKDRTQSLQVLEQALQDPALKPAHIHSLLSRLQRLSPDSAAQLATTVPLAPSIPMECGAISSKDRIPIWHFPPHNTEENNTLEQLSQRPSKETRISLQFYFNMEEGAHFSQGHPLYKSHSKSITLYLRGARDGPYYPMVTIEGQLVPKAVPGRRNVFMTSGGAGDVVVVSVEGVALQHYKDVGYSCGVHGEGATMCSLFGLFLWESIYQAMENVFITPYQSTPLDLTSLHFLESRRESITATLAAVRDFTPQLESRVQEVWEAHHGESSLVSWDLFTSLSHLQGLVRCLGGQLIADICERLAADFRHWRSGAPDLVVWQPGLEHRFRFVEVKGPGDQLSSKQTLWLDFLANSCQVPAEVCYVLVHMVQAMIIMIGPCTLITIPANPGGGGVWSMEHIRSVHAP</sequence>
<dbReference type="PANTHER" id="PTHR15749">
    <property type="entry name" value="FANCONI-ASSOCIATED NUCLEASE 1"/>
    <property type="match status" value="1"/>
</dbReference>
<keyword evidence="4 8" id="KW-0479">Metal-binding</keyword>
<feature type="domain" description="VRR-NUC" evidence="9">
    <location>
        <begin position="498"/>
        <end position="610"/>
    </location>
</feature>
<comment type="catalytic activity">
    <reaction evidence="1 8">
        <text>Hydrolytically removes 5'-nucleotides successively from the 3'-hydroxy termini of 3'-hydroxy-terminated oligonucleotides.</text>
        <dbReference type="EC" id="3.1.4.1"/>
    </reaction>
</comment>
<keyword evidence="8" id="KW-0234">DNA repair</keyword>
<dbReference type="Proteomes" id="UP001235939">
    <property type="component" value="Chromosome 07"/>
</dbReference>
<evidence type="ECO:0000256" key="2">
    <source>
        <dbReference type="ARBA" id="ARBA00005533"/>
    </source>
</evidence>
<dbReference type="PANTHER" id="PTHR15749:SF4">
    <property type="entry name" value="FANCONI-ASSOCIATED NUCLEASE 1"/>
    <property type="match status" value="1"/>
</dbReference>
<comment type="similarity">
    <text evidence="2 8">Belongs to the FAN1 family.</text>
</comment>
<dbReference type="InterPro" id="IPR049126">
    <property type="entry name" value="FAN1-like_TPR"/>
</dbReference>
<keyword evidence="11" id="KW-1185">Reference proteome</keyword>
<proteinExistence type="inferred from homology"/>
<evidence type="ECO:0000256" key="6">
    <source>
        <dbReference type="ARBA" id="ARBA00022842"/>
    </source>
</evidence>
<evidence type="ECO:0000256" key="4">
    <source>
        <dbReference type="ARBA" id="ARBA00022723"/>
    </source>
</evidence>
<evidence type="ECO:0000256" key="1">
    <source>
        <dbReference type="ARBA" id="ARBA00000983"/>
    </source>
</evidence>
<accession>A0ABY6KLV7</accession>
<reference evidence="10 11" key="1">
    <citation type="submission" date="2022-01" db="EMBL/GenBank/DDBJ databases">
        <title>A chromosomal length assembly of Cordylochernes scorpioides.</title>
        <authorList>
            <person name="Zeh D."/>
            <person name="Zeh J."/>
        </authorList>
    </citation>
    <scope>NUCLEOTIDE SEQUENCE [LARGE SCALE GENOMIC DNA]</scope>
    <source>
        <strain evidence="10">IN4F17</strain>
        <tissue evidence="10">Whole Body</tissue>
    </source>
</reference>
<dbReference type="InterPro" id="IPR033315">
    <property type="entry name" value="Fan1-like"/>
</dbReference>
<evidence type="ECO:0000256" key="7">
    <source>
        <dbReference type="ARBA" id="ARBA00023211"/>
    </source>
</evidence>
<keyword evidence="5 8" id="KW-0378">Hydrolase</keyword>
<dbReference type="SMART" id="SM00990">
    <property type="entry name" value="VRR_NUC"/>
    <property type="match status" value="1"/>
</dbReference>
<dbReference type="EC" id="3.1.4.1" evidence="8"/>
<organism evidence="10 11">
    <name type="scientific">Cordylochernes scorpioides</name>
    <dbReference type="NCBI Taxonomy" id="51811"/>
    <lineage>
        <taxon>Eukaryota</taxon>
        <taxon>Metazoa</taxon>
        <taxon>Ecdysozoa</taxon>
        <taxon>Arthropoda</taxon>
        <taxon>Chelicerata</taxon>
        <taxon>Arachnida</taxon>
        <taxon>Pseudoscorpiones</taxon>
        <taxon>Cheliferoidea</taxon>
        <taxon>Chernetidae</taxon>
        <taxon>Cordylochernes</taxon>
    </lineage>
</organism>
<dbReference type="Gene3D" id="3.40.1350.10">
    <property type="match status" value="1"/>
</dbReference>
<keyword evidence="3 8" id="KW-0540">Nuclease</keyword>
<dbReference type="Pfam" id="PF08774">
    <property type="entry name" value="VRR_NUC"/>
    <property type="match status" value="1"/>
</dbReference>
<evidence type="ECO:0000256" key="3">
    <source>
        <dbReference type="ARBA" id="ARBA00022722"/>
    </source>
</evidence>
<comment type="cofactor">
    <cofactor evidence="8">
        <name>Mg(2+)</name>
        <dbReference type="ChEBI" id="CHEBI:18420"/>
    </cofactor>
    <cofactor evidence="8">
        <name>Mn(2+)</name>
        <dbReference type="ChEBI" id="CHEBI:29035"/>
    </cofactor>
</comment>
<protein>
    <recommendedName>
        <fullName evidence="8">Fanconi-associated nuclease</fullName>
        <ecNumber evidence="8">3.1.4.1</ecNumber>
    </recommendedName>
</protein>
<evidence type="ECO:0000259" key="9">
    <source>
        <dbReference type="SMART" id="SM00990"/>
    </source>
</evidence>
<dbReference type="InterPro" id="IPR011856">
    <property type="entry name" value="tRNA_endonuc-like_dom_sf"/>
</dbReference>
<evidence type="ECO:0000256" key="8">
    <source>
        <dbReference type="RuleBase" id="RU365033"/>
    </source>
</evidence>
<keyword evidence="6 8" id="KW-0460">Magnesium</keyword>